<dbReference type="PANTHER" id="PTHR21725">
    <property type="entry name" value="E3 UBIQUITIN-PROTEIN LIGASE UBR4"/>
    <property type="match status" value="1"/>
</dbReference>
<dbReference type="GO" id="GO:0008270">
    <property type="term" value="F:zinc ion binding"/>
    <property type="evidence" value="ECO:0007669"/>
    <property type="project" value="UniProtKB-KW"/>
</dbReference>
<dbReference type="EMBL" id="UZAM01000285">
    <property type="protein sequence ID" value="VDO80323.1"/>
    <property type="molecule type" value="Genomic_DNA"/>
</dbReference>
<evidence type="ECO:0000256" key="1">
    <source>
        <dbReference type="PROSITE-ProRule" id="PRU01388"/>
    </source>
</evidence>
<keyword evidence="1" id="KW-0479">Metal-binding</keyword>
<feature type="domain" description="E3 ubiquitin ligase UBR4 C-terminal" evidence="2">
    <location>
        <begin position="1"/>
        <end position="460"/>
    </location>
</feature>
<reference evidence="3 4" key="2">
    <citation type="submission" date="2018-11" db="EMBL/GenBank/DDBJ databases">
        <authorList>
            <consortium name="Pathogen Informatics"/>
        </authorList>
    </citation>
    <scope>NUCLEOTIDE SEQUENCE [LARGE SCALE GENOMIC DNA]</scope>
</reference>
<dbReference type="Proteomes" id="UP000270296">
    <property type="component" value="Unassembled WGS sequence"/>
</dbReference>
<evidence type="ECO:0000259" key="2">
    <source>
        <dbReference type="Pfam" id="PF13764"/>
    </source>
</evidence>
<gene>
    <name evidence="3" type="ORF">SBAD_LOCUS170</name>
</gene>
<dbReference type="WBParaSite" id="SBAD_0000018201-mRNA-1">
    <property type="protein sequence ID" value="SBAD_0000018201-mRNA-1"/>
    <property type="gene ID" value="SBAD_0000018201"/>
</dbReference>
<dbReference type="Pfam" id="PF13764">
    <property type="entry name" value="E3_UbLigase_R4"/>
    <property type="match status" value="1"/>
</dbReference>
<comment type="similarity">
    <text evidence="1">Belongs to the UBR4 family.</text>
</comment>
<proteinExistence type="inferred from homology"/>
<accession>A0A183I976</accession>
<keyword evidence="1" id="KW-0862">Zinc</keyword>
<protein>
    <submittedName>
        <fullName evidence="5">E3_UbLigase_R4 domain-containing protein</fullName>
    </submittedName>
</protein>
<organism evidence="5">
    <name type="scientific">Soboliphyme baturini</name>
    <dbReference type="NCBI Taxonomy" id="241478"/>
    <lineage>
        <taxon>Eukaryota</taxon>
        <taxon>Metazoa</taxon>
        <taxon>Ecdysozoa</taxon>
        <taxon>Nematoda</taxon>
        <taxon>Enoplea</taxon>
        <taxon>Dorylaimia</taxon>
        <taxon>Dioctophymatida</taxon>
        <taxon>Dioctophymatoidea</taxon>
        <taxon>Soboliphymatidae</taxon>
        <taxon>Soboliphyme</taxon>
    </lineage>
</organism>
<name>A0A183I976_9BILA</name>
<dbReference type="InterPro" id="IPR045189">
    <property type="entry name" value="UBR4-like"/>
</dbReference>
<keyword evidence="1" id="KW-0863">Zinc-finger</keyword>
<evidence type="ECO:0000313" key="5">
    <source>
        <dbReference type="WBParaSite" id="SBAD_0000018201-mRNA-1"/>
    </source>
</evidence>
<feature type="region of interest" description="UBR4 E3 catalytic module" evidence="1">
    <location>
        <begin position="350"/>
        <end position="491"/>
    </location>
</feature>
<dbReference type="InterPro" id="IPR025704">
    <property type="entry name" value="E3_Ub_ligase_UBR4_C"/>
</dbReference>
<dbReference type="OrthoDB" id="30336at2759"/>
<evidence type="ECO:0000313" key="4">
    <source>
        <dbReference type="Proteomes" id="UP000270296"/>
    </source>
</evidence>
<dbReference type="PANTHER" id="PTHR21725:SF1">
    <property type="entry name" value="E3 UBIQUITIN-PROTEIN LIGASE UBR4"/>
    <property type="match status" value="1"/>
</dbReference>
<sequence length="491" mass="55590">MVGNPYSSSDSEMGPLMRDIKNKICRDCELVSLLEDDTGMELLVNNKIISLDLPVMEVYRKIWQPLHTTEPMLIIYRMRGLLGDATEEFIETLEKGGSGKLNEEEVFRAAAVLSDIDAFSVMLSRLQHLKNLKAGHCLLTTLMMLFDYGVKIKRNRLHLIRSENATMPALLSCLTMVLSARDTELYPIAEKIINVLQRISSEANCLPEDEFVRFAGAVDTSAYVSFLLKFVKQPNIIAQTSLREALLKTATNICLGSKSRMDLLLCEFGPYCKFLQIESQKVAVTNQMEALCLLVKGIELSRFGAQLKDSFIAHGCVKNAIDYLSTTCPPLYKVGITIESPEWSEFISRPMLKFVLRFLTGLCHGHEPTQLLVASDCVPVIHRLEPVSSEEHLGTLAENLMESLRENPKVAKKIEEVREETRLKKKQMAMAMRQKQLGEMGMQVRTRCSHIIFNICISEIRTLFFYAEVIQSLGKSQTGRQRIKWSLIRNI</sequence>
<dbReference type="AlphaFoldDB" id="A0A183I976"/>
<dbReference type="PROSITE" id="PS52043">
    <property type="entry name" value="UBR4_E3"/>
    <property type="match status" value="1"/>
</dbReference>
<keyword evidence="4" id="KW-1185">Reference proteome</keyword>
<reference evidence="5" key="1">
    <citation type="submission" date="2016-06" db="UniProtKB">
        <authorList>
            <consortium name="WormBaseParasite"/>
        </authorList>
    </citation>
    <scope>IDENTIFICATION</scope>
</reference>
<evidence type="ECO:0000313" key="3">
    <source>
        <dbReference type="EMBL" id="VDO80323.1"/>
    </source>
</evidence>